<dbReference type="GeneID" id="7830032"/>
<accession>Q24GP2</accession>
<organism evidence="2 3">
    <name type="scientific">Tetrahymena thermophila (strain SB210)</name>
    <dbReference type="NCBI Taxonomy" id="312017"/>
    <lineage>
        <taxon>Eukaryota</taxon>
        <taxon>Sar</taxon>
        <taxon>Alveolata</taxon>
        <taxon>Ciliophora</taxon>
        <taxon>Intramacronucleata</taxon>
        <taxon>Oligohymenophorea</taxon>
        <taxon>Hymenostomatida</taxon>
        <taxon>Tetrahymenina</taxon>
        <taxon>Tetrahymenidae</taxon>
        <taxon>Tetrahymena</taxon>
    </lineage>
</organism>
<gene>
    <name evidence="2" type="ORF">TTHERM_00977680</name>
</gene>
<proteinExistence type="predicted"/>
<keyword evidence="2" id="KW-0812">Transmembrane</keyword>
<dbReference type="InParanoid" id="Q24GP2"/>
<dbReference type="Proteomes" id="UP000009168">
    <property type="component" value="Unassembled WGS sequence"/>
</dbReference>
<feature type="signal peptide" evidence="1">
    <location>
        <begin position="1"/>
        <end position="23"/>
    </location>
</feature>
<evidence type="ECO:0000256" key="1">
    <source>
        <dbReference type="SAM" id="SignalP"/>
    </source>
</evidence>
<name>Q24GP2_TETTS</name>
<keyword evidence="1" id="KW-0732">Signal</keyword>
<feature type="chain" id="PRO_5004202337" evidence="1">
    <location>
        <begin position="24"/>
        <end position="153"/>
    </location>
</feature>
<sequence>MNKVLFLFPVLLLIGAGVYLFQGQKSNLENLVPVNFQQYINCTKSLPNPYPYFPCSQDSGFFDAYKHFMAATDSPQAPQACKDYSVYKQQNIQTTNLINQNDYFFNCYITEEVRYIANFNKCFFKYFYAPYFLTCSGFDIYAYPPYTPYSIDN</sequence>
<reference evidence="3" key="1">
    <citation type="journal article" date="2006" name="PLoS Biol.">
        <title>Macronuclear genome sequence of the ciliate Tetrahymena thermophila, a model eukaryote.</title>
        <authorList>
            <person name="Eisen J.A."/>
            <person name="Coyne R.S."/>
            <person name="Wu M."/>
            <person name="Wu D."/>
            <person name="Thiagarajan M."/>
            <person name="Wortman J.R."/>
            <person name="Badger J.H."/>
            <person name="Ren Q."/>
            <person name="Amedeo P."/>
            <person name="Jones K.M."/>
            <person name="Tallon L.J."/>
            <person name="Delcher A.L."/>
            <person name="Salzberg S.L."/>
            <person name="Silva J.C."/>
            <person name="Haas B.J."/>
            <person name="Majoros W.H."/>
            <person name="Farzad M."/>
            <person name="Carlton J.M."/>
            <person name="Smith R.K. Jr."/>
            <person name="Garg J."/>
            <person name="Pearlman R.E."/>
            <person name="Karrer K.M."/>
            <person name="Sun L."/>
            <person name="Manning G."/>
            <person name="Elde N.C."/>
            <person name="Turkewitz A.P."/>
            <person name="Asai D.J."/>
            <person name="Wilkes D.E."/>
            <person name="Wang Y."/>
            <person name="Cai H."/>
            <person name="Collins K."/>
            <person name="Stewart B.A."/>
            <person name="Lee S.R."/>
            <person name="Wilamowska K."/>
            <person name="Weinberg Z."/>
            <person name="Ruzzo W.L."/>
            <person name="Wloga D."/>
            <person name="Gaertig J."/>
            <person name="Frankel J."/>
            <person name="Tsao C.-C."/>
            <person name="Gorovsky M.A."/>
            <person name="Keeling P.J."/>
            <person name="Waller R.F."/>
            <person name="Patron N.J."/>
            <person name="Cherry J.M."/>
            <person name="Stover N.A."/>
            <person name="Krieger C.J."/>
            <person name="del Toro C."/>
            <person name="Ryder H.F."/>
            <person name="Williamson S.C."/>
            <person name="Barbeau R.A."/>
            <person name="Hamilton E.P."/>
            <person name="Orias E."/>
        </authorList>
    </citation>
    <scope>NUCLEOTIDE SEQUENCE [LARGE SCALE GENOMIC DNA]</scope>
    <source>
        <strain evidence="3">SB210</strain>
    </source>
</reference>
<keyword evidence="2" id="KW-0472">Membrane</keyword>
<dbReference type="RefSeq" id="XP_001027207.1">
    <property type="nucleotide sequence ID" value="XM_001027207.1"/>
</dbReference>
<dbReference type="AlphaFoldDB" id="Q24GP2"/>
<evidence type="ECO:0000313" key="3">
    <source>
        <dbReference type="Proteomes" id="UP000009168"/>
    </source>
</evidence>
<dbReference type="HOGENOM" id="CLU_144474_0_0_1"/>
<evidence type="ECO:0000313" key="2">
    <source>
        <dbReference type="EMBL" id="EAS06965.1"/>
    </source>
</evidence>
<dbReference type="EMBL" id="GG662254">
    <property type="protein sequence ID" value="EAS06965.1"/>
    <property type="molecule type" value="Genomic_DNA"/>
</dbReference>
<protein>
    <submittedName>
        <fullName evidence="2">Transmembrane protein, putative</fullName>
    </submittedName>
</protein>
<keyword evidence="3" id="KW-1185">Reference proteome</keyword>
<dbReference type="KEGG" id="tet:TTHERM_00977680"/>